<name>A0A433DLD1_9FUNG</name>
<dbReference type="OrthoDB" id="2377025at2759"/>
<dbReference type="Proteomes" id="UP000268093">
    <property type="component" value="Unassembled WGS sequence"/>
</dbReference>
<dbReference type="EMBL" id="RBNI01000587">
    <property type="protein sequence ID" value="RUP51611.1"/>
    <property type="molecule type" value="Genomic_DNA"/>
</dbReference>
<accession>A0A433DLD1</accession>
<sequence length="253" mass="28801">MAPISSLHKISGVQDARSAPQHSNMFEHISTLSHSKLTSFAQSRIDTGLRKFVLINNLLFDHLVARLDCVDHDVDQYEADYDEVMIDHRSEEQSWLDACLGELEDEDMEDAPLDGEDEDDDVYNDQMLYMDTCVVDVMTHSDNDDSVPAELTNTVNDSPYSWDRDEFLLHIPRPTAPRVVFLPPLDYSHGTAPMDDPPKRSVSTPPMVVSKQLVFHSPKSAADDSMWLASLKRWYSDKGREIEWEGSRWLVCA</sequence>
<evidence type="ECO:0000313" key="2">
    <source>
        <dbReference type="Proteomes" id="UP000268093"/>
    </source>
</evidence>
<protein>
    <submittedName>
        <fullName evidence="1">Uncharacterized protein</fullName>
    </submittedName>
</protein>
<proteinExistence type="predicted"/>
<gene>
    <name evidence="1" type="ORF">BC936DRAFT_146975</name>
</gene>
<comment type="caution">
    <text evidence="1">The sequence shown here is derived from an EMBL/GenBank/DDBJ whole genome shotgun (WGS) entry which is preliminary data.</text>
</comment>
<organism evidence="1 2">
    <name type="scientific">Jimgerdemannia flammicorona</name>
    <dbReference type="NCBI Taxonomy" id="994334"/>
    <lineage>
        <taxon>Eukaryota</taxon>
        <taxon>Fungi</taxon>
        <taxon>Fungi incertae sedis</taxon>
        <taxon>Mucoromycota</taxon>
        <taxon>Mucoromycotina</taxon>
        <taxon>Endogonomycetes</taxon>
        <taxon>Endogonales</taxon>
        <taxon>Endogonaceae</taxon>
        <taxon>Jimgerdemannia</taxon>
    </lineage>
</organism>
<keyword evidence="2" id="KW-1185">Reference proteome</keyword>
<evidence type="ECO:0000313" key="1">
    <source>
        <dbReference type="EMBL" id="RUP51611.1"/>
    </source>
</evidence>
<reference evidence="1 2" key="1">
    <citation type="journal article" date="2018" name="New Phytol.">
        <title>Phylogenomics of Endogonaceae and evolution of mycorrhizas within Mucoromycota.</title>
        <authorList>
            <person name="Chang Y."/>
            <person name="Desiro A."/>
            <person name="Na H."/>
            <person name="Sandor L."/>
            <person name="Lipzen A."/>
            <person name="Clum A."/>
            <person name="Barry K."/>
            <person name="Grigoriev I.V."/>
            <person name="Martin F.M."/>
            <person name="Stajich J.E."/>
            <person name="Smith M.E."/>
            <person name="Bonito G."/>
            <person name="Spatafora J.W."/>
        </authorList>
    </citation>
    <scope>NUCLEOTIDE SEQUENCE [LARGE SCALE GENOMIC DNA]</scope>
    <source>
        <strain evidence="1 2">GMNB39</strain>
    </source>
</reference>